<evidence type="ECO:0000256" key="4">
    <source>
        <dbReference type="ARBA" id="ARBA00022827"/>
    </source>
</evidence>
<dbReference type="SUPFAM" id="SSF56176">
    <property type="entry name" value="FAD-binding/transporter-associated domain-like"/>
    <property type="match status" value="1"/>
</dbReference>
<dbReference type="InterPro" id="IPR036318">
    <property type="entry name" value="FAD-bd_PCMH-like_sf"/>
</dbReference>
<dbReference type="InterPro" id="IPR016166">
    <property type="entry name" value="FAD-bd_PCMH"/>
</dbReference>
<feature type="domain" description="FAD-binding PCMH-type" evidence="7">
    <location>
        <begin position="186"/>
        <end position="367"/>
    </location>
</feature>
<evidence type="ECO:0000256" key="6">
    <source>
        <dbReference type="SAM" id="SignalP"/>
    </source>
</evidence>
<dbReference type="OMA" id="VAQGMTC"/>
<evidence type="ECO:0000313" key="9">
    <source>
        <dbReference type="Proteomes" id="UP000054771"/>
    </source>
</evidence>
<dbReference type="STRING" id="454130.A0A0U5FVS8"/>
<keyword evidence="4" id="KW-0274">FAD</keyword>
<evidence type="ECO:0000256" key="2">
    <source>
        <dbReference type="ARBA" id="ARBA00005466"/>
    </source>
</evidence>
<dbReference type="EMBL" id="CDMC01000003">
    <property type="protein sequence ID" value="CEL03632.1"/>
    <property type="molecule type" value="Genomic_DNA"/>
</dbReference>
<dbReference type="PANTHER" id="PTHR42973">
    <property type="entry name" value="BINDING OXIDOREDUCTASE, PUTATIVE (AFU_ORTHOLOGUE AFUA_1G17690)-RELATED"/>
    <property type="match status" value="1"/>
</dbReference>
<keyword evidence="6" id="KW-0732">Signal</keyword>
<dbReference type="InterPro" id="IPR012951">
    <property type="entry name" value="BBE"/>
</dbReference>
<evidence type="ECO:0000256" key="1">
    <source>
        <dbReference type="ARBA" id="ARBA00001974"/>
    </source>
</evidence>
<organism evidence="8 9">
    <name type="scientific">Aspergillus calidoustus</name>
    <dbReference type="NCBI Taxonomy" id="454130"/>
    <lineage>
        <taxon>Eukaryota</taxon>
        <taxon>Fungi</taxon>
        <taxon>Dikarya</taxon>
        <taxon>Ascomycota</taxon>
        <taxon>Pezizomycotina</taxon>
        <taxon>Eurotiomycetes</taxon>
        <taxon>Eurotiomycetidae</taxon>
        <taxon>Eurotiales</taxon>
        <taxon>Aspergillaceae</taxon>
        <taxon>Aspergillus</taxon>
        <taxon>Aspergillus subgen. Nidulantes</taxon>
    </lineage>
</organism>
<dbReference type="GO" id="GO:0071949">
    <property type="term" value="F:FAD binding"/>
    <property type="evidence" value="ECO:0007669"/>
    <property type="project" value="InterPro"/>
</dbReference>
<dbReference type="AlphaFoldDB" id="A0A0U5FVS8"/>
<dbReference type="Pfam" id="PF08031">
    <property type="entry name" value="BBE"/>
    <property type="match status" value="1"/>
</dbReference>
<dbReference type="InterPro" id="IPR006094">
    <property type="entry name" value="Oxid_FAD_bind_N"/>
</dbReference>
<keyword evidence="5" id="KW-0560">Oxidoreductase</keyword>
<evidence type="ECO:0000256" key="3">
    <source>
        <dbReference type="ARBA" id="ARBA00022630"/>
    </source>
</evidence>
<dbReference type="InterPro" id="IPR050416">
    <property type="entry name" value="FAD-linked_Oxidoreductase"/>
</dbReference>
<accession>A0A0U5FVS8</accession>
<dbReference type="GO" id="GO:0016491">
    <property type="term" value="F:oxidoreductase activity"/>
    <property type="evidence" value="ECO:0007669"/>
    <property type="project" value="UniProtKB-KW"/>
</dbReference>
<sequence length="654" mass="71392">MGVLTPRTVLLLLATSVAATASSPGRLASTVPDSGKDYFDFEAVQLLPADLKTLNESDAALFDFDSAESQSDNSARTLRRCKVFPGDALWPSRSIWSLLDTVTGGALVKGVPRASTCYSGPAYDAADCEYLTSQWTNSYFQYEPLFLFCVWLLTCRSLSDPIEMLSPVYQGLTCQPTTDPSDSCTMGGYPHYVINATDVAQIQLGINFARNTGVRLVVKNTGHDFSGKSGGAGSLSIWTHNLKGLKYIESYDAPGTDWTGAAFKMGAGIQAYEIYKAANDHGLMVVGGEGQTVGVAGGYIIGGGHSPLSSIHGMAADQVLSMEVVTPDGRFLTASFVENQELFWALRGGGGSTFGVVTSVTVKAYPTIPATTSTFSFTTGGDITYDNFWKGVRAYLDYFIEHSDTGVYSYFFILPSNGQFTFLMQPFVAPNKTLEETNALLSPWFTQLNELGINFTPKTTYYDNFYEAWLGSFPLEVVEKTHVATGSRLFPRANWEDELLLNQTFDAIKASSDAGLVLIAFNMAPTLERGGNPDNAVNPAWRKAVMHALSSVNWAENATVAEIKAAREEFTYTHMQRWRDVSPGAGSYLGESDRMEPDFQQSFYGSAYPRLLALKRKLDPRNVFYAATAVGSEDWEVVTENGLPTENGRLCRVL</sequence>
<evidence type="ECO:0000313" key="8">
    <source>
        <dbReference type="EMBL" id="CEL03632.1"/>
    </source>
</evidence>
<dbReference type="InterPro" id="IPR016169">
    <property type="entry name" value="FAD-bd_PCMH_sub2"/>
</dbReference>
<dbReference type="PROSITE" id="PS51387">
    <property type="entry name" value="FAD_PCMH"/>
    <property type="match status" value="1"/>
</dbReference>
<evidence type="ECO:0000259" key="7">
    <source>
        <dbReference type="PROSITE" id="PS51387"/>
    </source>
</evidence>
<gene>
    <name evidence="8" type="ORF">ASPCAL04784</name>
</gene>
<reference evidence="9" key="1">
    <citation type="journal article" date="2016" name="Genome Announc.">
        <title>Draft genome sequences of fungus Aspergillus calidoustus.</title>
        <authorList>
            <person name="Horn F."/>
            <person name="Linde J."/>
            <person name="Mattern D.J."/>
            <person name="Walther G."/>
            <person name="Guthke R."/>
            <person name="Scherlach K."/>
            <person name="Martin K."/>
            <person name="Brakhage A.A."/>
            <person name="Petzke L."/>
            <person name="Valiante V."/>
        </authorList>
    </citation>
    <scope>NUCLEOTIDE SEQUENCE [LARGE SCALE GENOMIC DNA]</scope>
    <source>
        <strain evidence="9">SF006504</strain>
    </source>
</reference>
<feature type="chain" id="PRO_5006857338" description="FAD-binding PCMH-type domain-containing protein" evidence="6">
    <location>
        <begin position="22"/>
        <end position="654"/>
    </location>
</feature>
<dbReference type="PANTHER" id="PTHR42973:SF39">
    <property type="entry name" value="FAD-BINDING PCMH-TYPE DOMAIN-CONTAINING PROTEIN"/>
    <property type="match status" value="1"/>
</dbReference>
<dbReference type="Gene3D" id="3.30.465.10">
    <property type="match status" value="2"/>
</dbReference>
<comment type="similarity">
    <text evidence="2">Belongs to the oxygen-dependent FAD-linked oxidoreductase family.</text>
</comment>
<dbReference type="OrthoDB" id="9983560at2759"/>
<keyword evidence="9" id="KW-1185">Reference proteome</keyword>
<keyword evidence="3" id="KW-0285">Flavoprotein</keyword>
<protein>
    <recommendedName>
        <fullName evidence="7">FAD-binding PCMH-type domain-containing protein</fullName>
    </recommendedName>
</protein>
<dbReference type="Proteomes" id="UP000054771">
    <property type="component" value="Unassembled WGS sequence"/>
</dbReference>
<dbReference type="Pfam" id="PF01565">
    <property type="entry name" value="FAD_binding_4"/>
    <property type="match status" value="1"/>
</dbReference>
<name>A0A0U5FVS8_ASPCI</name>
<proteinExistence type="inferred from homology"/>
<feature type="signal peptide" evidence="6">
    <location>
        <begin position="1"/>
        <end position="21"/>
    </location>
</feature>
<comment type="cofactor">
    <cofactor evidence="1">
        <name>FAD</name>
        <dbReference type="ChEBI" id="CHEBI:57692"/>
    </cofactor>
</comment>
<evidence type="ECO:0000256" key="5">
    <source>
        <dbReference type="ARBA" id="ARBA00023002"/>
    </source>
</evidence>